<dbReference type="InterPro" id="IPR000719">
    <property type="entry name" value="Prot_kinase_dom"/>
</dbReference>
<proteinExistence type="predicted"/>
<keyword evidence="4" id="KW-0547">Nucleotide-binding</keyword>
<feature type="compositionally biased region" description="Polar residues" evidence="9">
    <location>
        <begin position="276"/>
        <end position="285"/>
    </location>
</feature>
<feature type="region of interest" description="Disordered" evidence="9">
    <location>
        <begin position="245"/>
        <end position="285"/>
    </location>
</feature>
<comment type="caution">
    <text evidence="11">The sequence shown here is derived from an EMBL/GenBank/DDBJ whole genome shotgun (WGS) entry which is preliminary data.</text>
</comment>
<dbReference type="GO" id="GO:0004674">
    <property type="term" value="F:protein serine/threonine kinase activity"/>
    <property type="evidence" value="ECO:0007669"/>
    <property type="project" value="UniProtKB-KW"/>
</dbReference>
<feature type="compositionally biased region" description="Basic and acidic residues" evidence="9">
    <location>
        <begin position="264"/>
        <end position="275"/>
    </location>
</feature>
<dbReference type="InterPro" id="IPR008271">
    <property type="entry name" value="Ser/Thr_kinase_AS"/>
</dbReference>
<dbReference type="Gene3D" id="1.10.510.10">
    <property type="entry name" value="Transferase(Phosphotransferase) domain 1"/>
    <property type="match status" value="1"/>
</dbReference>
<evidence type="ECO:0000256" key="2">
    <source>
        <dbReference type="ARBA" id="ARBA00022527"/>
    </source>
</evidence>
<dbReference type="SMART" id="SM00220">
    <property type="entry name" value="S_TKc"/>
    <property type="match status" value="1"/>
</dbReference>
<dbReference type="PANTHER" id="PTHR43671:SF98">
    <property type="entry name" value="SERINE_THREONINE-PROTEIN KINASE NEK11"/>
    <property type="match status" value="1"/>
</dbReference>
<keyword evidence="2" id="KW-0723">Serine/threonine-protein kinase</keyword>
<dbReference type="GO" id="GO:0005524">
    <property type="term" value="F:ATP binding"/>
    <property type="evidence" value="ECO:0007669"/>
    <property type="project" value="UniProtKB-KW"/>
</dbReference>
<evidence type="ECO:0000256" key="9">
    <source>
        <dbReference type="SAM" id="MobiDB-lite"/>
    </source>
</evidence>
<evidence type="ECO:0000256" key="3">
    <source>
        <dbReference type="ARBA" id="ARBA00022679"/>
    </source>
</evidence>
<dbReference type="PANTHER" id="PTHR43671">
    <property type="entry name" value="SERINE/THREONINE-PROTEIN KINASE NEK"/>
    <property type="match status" value="1"/>
</dbReference>
<evidence type="ECO:0000256" key="1">
    <source>
        <dbReference type="ARBA" id="ARBA00012513"/>
    </source>
</evidence>
<evidence type="ECO:0000256" key="4">
    <source>
        <dbReference type="ARBA" id="ARBA00022741"/>
    </source>
</evidence>
<dbReference type="EC" id="2.7.11.1" evidence="1"/>
<evidence type="ECO:0000259" key="10">
    <source>
        <dbReference type="PROSITE" id="PS50011"/>
    </source>
</evidence>
<keyword evidence="5 11" id="KW-0418">Kinase</keyword>
<evidence type="ECO:0000256" key="6">
    <source>
        <dbReference type="ARBA" id="ARBA00022840"/>
    </source>
</evidence>
<comment type="catalytic activity">
    <reaction evidence="8">
        <text>L-seryl-[protein] + ATP = O-phospho-L-seryl-[protein] + ADP + H(+)</text>
        <dbReference type="Rhea" id="RHEA:17989"/>
        <dbReference type="Rhea" id="RHEA-COMP:9863"/>
        <dbReference type="Rhea" id="RHEA-COMP:11604"/>
        <dbReference type="ChEBI" id="CHEBI:15378"/>
        <dbReference type="ChEBI" id="CHEBI:29999"/>
        <dbReference type="ChEBI" id="CHEBI:30616"/>
        <dbReference type="ChEBI" id="CHEBI:83421"/>
        <dbReference type="ChEBI" id="CHEBI:456216"/>
        <dbReference type="EC" id="2.7.11.1"/>
    </reaction>
</comment>
<name>A0A433QFB7_9FUNG</name>
<evidence type="ECO:0000256" key="8">
    <source>
        <dbReference type="ARBA" id="ARBA00048679"/>
    </source>
</evidence>
<dbReference type="InterPro" id="IPR011009">
    <property type="entry name" value="Kinase-like_dom_sf"/>
</dbReference>
<evidence type="ECO:0000313" key="12">
    <source>
        <dbReference type="Proteomes" id="UP000274822"/>
    </source>
</evidence>
<dbReference type="Pfam" id="PF00069">
    <property type="entry name" value="Pkinase"/>
    <property type="match status" value="1"/>
</dbReference>
<dbReference type="InterPro" id="IPR050660">
    <property type="entry name" value="NEK_Ser/Thr_kinase"/>
</dbReference>
<dbReference type="PROSITE" id="PS00108">
    <property type="entry name" value="PROTEIN_KINASE_ST"/>
    <property type="match status" value="1"/>
</dbReference>
<dbReference type="PROSITE" id="PS50011">
    <property type="entry name" value="PROTEIN_KINASE_DOM"/>
    <property type="match status" value="1"/>
</dbReference>
<evidence type="ECO:0000256" key="5">
    <source>
        <dbReference type="ARBA" id="ARBA00022777"/>
    </source>
</evidence>
<dbReference type="Proteomes" id="UP000274822">
    <property type="component" value="Unassembled WGS sequence"/>
</dbReference>
<accession>A0A433QFB7</accession>
<dbReference type="EMBL" id="RBNJ01006601">
    <property type="protein sequence ID" value="RUS28454.1"/>
    <property type="molecule type" value="Genomic_DNA"/>
</dbReference>
<evidence type="ECO:0000313" key="11">
    <source>
        <dbReference type="EMBL" id="RUS28454.1"/>
    </source>
</evidence>
<keyword evidence="3" id="KW-0808">Transferase</keyword>
<evidence type="ECO:0000256" key="7">
    <source>
        <dbReference type="ARBA" id="ARBA00047899"/>
    </source>
</evidence>
<dbReference type="SUPFAM" id="SSF56112">
    <property type="entry name" value="Protein kinase-like (PK-like)"/>
    <property type="match status" value="1"/>
</dbReference>
<reference evidence="11 12" key="1">
    <citation type="journal article" date="2018" name="New Phytol.">
        <title>Phylogenomics of Endogonaceae and evolution of mycorrhizas within Mucoromycota.</title>
        <authorList>
            <person name="Chang Y."/>
            <person name="Desiro A."/>
            <person name="Na H."/>
            <person name="Sandor L."/>
            <person name="Lipzen A."/>
            <person name="Clum A."/>
            <person name="Barry K."/>
            <person name="Grigoriev I.V."/>
            <person name="Martin F.M."/>
            <person name="Stajich J.E."/>
            <person name="Smith M.E."/>
            <person name="Bonito G."/>
            <person name="Spatafora J.W."/>
        </authorList>
    </citation>
    <scope>NUCLEOTIDE SEQUENCE [LARGE SCALE GENOMIC DNA]</scope>
    <source>
        <strain evidence="11 12">AD002</strain>
    </source>
</reference>
<feature type="domain" description="Protein kinase" evidence="10">
    <location>
        <begin position="1"/>
        <end position="257"/>
    </location>
</feature>
<keyword evidence="12" id="KW-1185">Reference proteome</keyword>
<feature type="compositionally biased region" description="Polar residues" evidence="9">
    <location>
        <begin position="245"/>
        <end position="255"/>
    </location>
</feature>
<organism evidence="11 12">
    <name type="scientific">Jimgerdemannia flammicorona</name>
    <dbReference type="NCBI Taxonomy" id="994334"/>
    <lineage>
        <taxon>Eukaryota</taxon>
        <taxon>Fungi</taxon>
        <taxon>Fungi incertae sedis</taxon>
        <taxon>Mucoromycota</taxon>
        <taxon>Mucoromycotina</taxon>
        <taxon>Endogonomycetes</taxon>
        <taxon>Endogonales</taxon>
        <taxon>Endogonaceae</taxon>
        <taxon>Jimgerdemannia</taxon>
    </lineage>
</organism>
<gene>
    <name evidence="11" type="ORF">BC938DRAFT_481867</name>
</gene>
<keyword evidence="6" id="KW-0067">ATP-binding</keyword>
<protein>
    <recommendedName>
        <fullName evidence="1">non-specific serine/threonine protein kinase</fullName>
        <ecNumber evidence="1">2.7.11.1</ecNumber>
    </recommendedName>
</protein>
<comment type="catalytic activity">
    <reaction evidence="7">
        <text>L-threonyl-[protein] + ATP = O-phospho-L-threonyl-[protein] + ADP + H(+)</text>
        <dbReference type="Rhea" id="RHEA:46608"/>
        <dbReference type="Rhea" id="RHEA-COMP:11060"/>
        <dbReference type="Rhea" id="RHEA-COMP:11605"/>
        <dbReference type="ChEBI" id="CHEBI:15378"/>
        <dbReference type="ChEBI" id="CHEBI:30013"/>
        <dbReference type="ChEBI" id="CHEBI:30616"/>
        <dbReference type="ChEBI" id="CHEBI:61977"/>
        <dbReference type="ChEBI" id="CHEBI:456216"/>
        <dbReference type="EC" id="2.7.11.1"/>
    </reaction>
</comment>
<sequence>MKPYKKENIDPKRNYEALFAKYKTVRIVRVSINTLQQCENTEDSDHQSVAVKFFVDEEAARNEMLMLQTVYQTDKAVKYWEAFQCESIENNNLYAAVDWCHGKQIVHLDIKPANILLTDPATAPWVLSDFDSARFIGEPVDGAFLVYASPEVLAARDKEHPDDIIAQSSMDIWSLACVCYEIVTGDQLFPLPQDVKVLKSISERGLSETYDFPRNKLDDSTVSMLEHVLKPNPNDRLSARELQSQANRGIENNQPEYGRRQKRYGRDRDCQRRFGNDQTQNARDV</sequence>
<dbReference type="AlphaFoldDB" id="A0A433QFB7"/>